<evidence type="ECO:0000256" key="16">
    <source>
        <dbReference type="PROSITE-ProRule" id="PRU00042"/>
    </source>
</evidence>
<dbReference type="GO" id="GO:0008270">
    <property type="term" value="F:zinc ion binding"/>
    <property type="evidence" value="ECO:0007669"/>
    <property type="project" value="UniProtKB-KW"/>
</dbReference>
<accession>A0A182VB07</accession>
<dbReference type="SMART" id="SM00355">
    <property type="entry name" value="ZnF_C2H2"/>
    <property type="match status" value="7"/>
</dbReference>
<keyword evidence="10" id="KW-0130">Cell adhesion</keyword>
<keyword evidence="5 18" id="KW-0812">Transmembrane</keyword>
<name>A0A182VB07_ANOME</name>
<dbReference type="GO" id="GO:0042246">
    <property type="term" value="P:tissue regeneration"/>
    <property type="evidence" value="ECO:0007669"/>
    <property type="project" value="InterPro"/>
</dbReference>
<evidence type="ECO:0000259" key="19">
    <source>
        <dbReference type="PROSITE" id="PS50157"/>
    </source>
</evidence>
<dbReference type="Pfam" id="PF00096">
    <property type="entry name" value="zf-C2H2"/>
    <property type="match status" value="3"/>
</dbReference>
<feature type="compositionally biased region" description="Basic and acidic residues" evidence="17">
    <location>
        <begin position="467"/>
        <end position="477"/>
    </location>
</feature>
<dbReference type="FunFam" id="3.30.160.60:FF:000096">
    <property type="entry name" value="Zinc finger and BTB domain-containing protein 18 isoform 1"/>
    <property type="match status" value="1"/>
</dbReference>
<evidence type="ECO:0000256" key="8">
    <source>
        <dbReference type="ARBA" id="ARBA00022771"/>
    </source>
</evidence>
<dbReference type="VEuPathDB" id="VectorBase:AMEM011894"/>
<dbReference type="Pfam" id="PF04923">
    <property type="entry name" value="Ninjurin"/>
    <property type="match status" value="1"/>
</dbReference>
<keyword evidence="15" id="KW-0539">Nucleus</keyword>
<dbReference type="FunFam" id="3.30.160.60:FF:002343">
    <property type="entry name" value="Zinc finger protein 33A"/>
    <property type="match status" value="1"/>
</dbReference>
<evidence type="ECO:0000313" key="21">
    <source>
        <dbReference type="Proteomes" id="UP000075903"/>
    </source>
</evidence>
<dbReference type="FunFam" id="3.30.160.60:FF:001498">
    <property type="entry name" value="Zinc finger protein 404"/>
    <property type="match status" value="1"/>
</dbReference>
<keyword evidence="7" id="KW-0677">Repeat</keyword>
<feature type="domain" description="C2H2-type" evidence="19">
    <location>
        <begin position="335"/>
        <end position="362"/>
    </location>
</feature>
<evidence type="ECO:0000256" key="12">
    <source>
        <dbReference type="ARBA" id="ARBA00023015"/>
    </source>
</evidence>
<feature type="domain" description="C2H2-type" evidence="19">
    <location>
        <begin position="363"/>
        <end position="390"/>
    </location>
</feature>
<dbReference type="Gene3D" id="3.30.160.60">
    <property type="entry name" value="Classic Zinc Finger"/>
    <property type="match status" value="5"/>
</dbReference>
<keyword evidence="6" id="KW-0479">Metal-binding</keyword>
<evidence type="ECO:0000256" key="11">
    <source>
        <dbReference type="ARBA" id="ARBA00022989"/>
    </source>
</evidence>
<dbReference type="GO" id="GO:0002682">
    <property type="term" value="P:regulation of immune system process"/>
    <property type="evidence" value="ECO:0007669"/>
    <property type="project" value="TreeGrafter"/>
</dbReference>
<evidence type="ECO:0000313" key="20">
    <source>
        <dbReference type="EnsemblMetazoa" id="AMEM011894-PA"/>
    </source>
</evidence>
<feature type="region of interest" description="Disordered" evidence="17">
    <location>
        <begin position="455"/>
        <end position="484"/>
    </location>
</feature>
<organism evidence="20 21">
    <name type="scientific">Anopheles merus</name>
    <name type="common">Mosquito</name>
    <dbReference type="NCBI Taxonomy" id="30066"/>
    <lineage>
        <taxon>Eukaryota</taxon>
        <taxon>Metazoa</taxon>
        <taxon>Ecdysozoa</taxon>
        <taxon>Arthropoda</taxon>
        <taxon>Hexapoda</taxon>
        <taxon>Insecta</taxon>
        <taxon>Pterygota</taxon>
        <taxon>Neoptera</taxon>
        <taxon>Endopterygota</taxon>
        <taxon>Diptera</taxon>
        <taxon>Nematocera</taxon>
        <taxon>Culicoidea</taxon>
        <taxon>Culicidae</taxon>
        <taxon>Anophelinae</taxon>
        <taxon>Anopheles</taxon>
    </lineage>
</organism>
<evidence type="ECO:0000256" key="2">
    <source>
        <dbReference type="ARBA" id="ARBA00004141"/>
    </source>
</evidence>
<comment type="subcellular location">
    <subcellularLocation>
        <location evidence="2">Membrane</location>
        <topology evidence="2">Multi-pass membrane protein</topology>
    </subcellularLocation>
    <subcellularLocation>
        <location evidence="1">Nucleus</location>
    </subcellularLocation>
</comment>
<evidence type="ECO:0000256" key="9">
    <source>
        <dbReference type="ARBA" id="ARBA00022833"/>
    </source>
</evidence>
<dbReference type="InterPro" id="IPR007007">
    <property type="entry name" value="Ninjurin"/>
</dbReference>
<dbReference type="InterPro" id="IPR013087">
    <property type="entry name" value="Znf_C2H2_type"/>
</dbReference>
<evidence type="ECO:0000256" key="17">
    <source>
        <dbReference type="SAM" id="MobiDB-lite"/>
    </source>
</evidence>
<dbReference type="PROSITE" id="PS50157">
    <property type="entry name" value="ZINC_FINGER_C2H2_2"/>
    <property type="match status" value="4"/>
</dbReference>
<dbReference type="GO" id="GO:0005654">
    <property type="term" value="C:nucleoplasm"/>
    <property type="evidence" value="ECO:0007669"/>
    <property type="project" value="TreeGrafter"/>
</dbReference>
<reference evidence="20" key="1">
    <citation type="submission" date="2020-05" db="UniProtKB">
        <authorList>
            <consortium name="EnsemblMetazoa"/>
        </authorList>
    </citation>
    <scope>IDENTIFICATION</scope>
    <source>
        <strain evidence="20">MAF</strain>
    </source>
</reference>
<feature type="transmembrane region" description="Helical" evidence="18">
    <location>
        <begin position="559"/>
        <end position="582"/>
    </location>
</feature>
<dbReference type="GO" id="GO:0000978">
    <property type="term" value="F:RNA polymerase II cis-regulatory region sequence-specific DNA binding"/>
    <property type="evidence" value="ECO:0007669"/>
    <property type="project" value="TreeGrafter"/>
</dbReference>
<dbReference type="SUPFAM" id="SSF57667">
    <property type="entry name" value="beta-beta-alpha zinc fingers"/>
    <property type="match status" value="3"/>
</dbReference>
<comment type="similarity">
    <text evidence="3">Belongs to the krueppel C2H2-type zinc-finger protein family.</text>
</comment>
<feature type="domain" description="C2H2-type" evidence="19">
    <location>
        <begin position="307"/>
        <end position="334"/>
    </location>
</feature>
<dbReference type="PANTHER" id="PTHR24399:SF5">
    <property type="entry name" value="ZINC FINGER AND BTB DOMAIN-CONTAINING PROTEIN 14"/>
    <property type="match status" value="1"/>
</dbReference>
<keyword evidence="13 18" id="KW-0472">Membrane</keyword>
<keyword evidence="9" id="KW-0862">Zinc</keyword>
<dbReference type="GO" id="GO:0007155">
    <property type="term" value="P:cell adhesion"/>
    <property type="evidence" value="ECO:0007669"/>
    <property type="project" value="UniProtKB-KW"/>
</dbReference>
<dbReference type="AlphaFoldDB" id="A0A182VB07"/>
<dbReference type="PANTHER" id="PTHR24399">
    <property type="entry name" value="ZINC FINGER AND BTB DOMAIN-CONTAINING"/>
    <property type="match status" value="1"/>
</dbReference>
<dbReference type="EnsemblMetazoa" id="AMEM011894-RA">
    <property type="protein sequence ID" value="AMEM011894-PA"/>
    <property type="gene ID" value="AMEM011894"/>
</dbReference>
<dbReference type="GO" id="GO:0001227">
    <property type="term" value="F:DNA-binding transcription repressor activity, RNA polymerase II-specific"/>
    <property type="evidence" value="ECO:0007669"/>
    <property type="project" value="TreeGrafter"/>
</dbReference>
<evidence type="ECO:0000256" key="6">
    <source>
        <dbReference type="ARBA" id="ARBA00022723"/>
    </source>
</evidence>
<dbReference type="VEuPathDB" id="VectorBase:AMEM21_010936"/>
<sequence>MALVARKKECGICGKMRLMVQHNLLQVKTKFSSTTVAQLLERFFERELSDRAIELEQSGACKECYTKLNDYDAAYTKALIIQQELTDLLQNSSLRLFEEVHVQSDDDEKVKVDEQQDEIKWEQSEEVEQSGDANPTAGMLSVDALPTIRICMECDVCGETFNNLRDADLHTHDEEEEPPVKESSHSSPMLVIETIGTEHIHADAAPEESDEPGDSMYTEDGCVQPYYKPEMKDEEETGDETRPEQNRRLACFYCEATFEDKVSLKEHFKTSHPIDLEKNVCKVCGLTMKTRAALASHLGKHVRESQLTCSVCSKKFTQRASLQRHMAIHTGEKAYQCDQCGKQYIHYSSFYMHQLAHKDVRAKKCTICGNSFPSNSHLKRHMRTHSGEKPFDCPVCGQKFSQRYNMVQHLNAHSGKAKRSVKMLKCPHCDQCSDRYTQLKKHLEKYHPDKAASTLESMQKAKIKPSMTKDTRSDGPRHQQKSPQGNMFVQSMFDMTLITINFCQICYILKVGPGLGWLYYFLLGLFGVSLVVLFIHGFMGLCGRFRCSKPIPIGCFNCLYNTSMFMVVIVYMVNLVGSVLMLKEAENKCQLMLEHTKSIISPVVDLPQPDLSS</sequence>
<keyword evidence="11 18" id="KW-1133">Transmembrane helix</keyword>
<proteinExistence type="inferred from homology"/>
<comment type="similarity">
    <text evidence="4">Belongs to the ninjurin family.</text>
</comment>
<feature type="transmembrane region" description="Helical" evidence="18">
    <location>
        <begin position="516"/>
        <end position="539"/>
    </location>
</feature>
<feature type="compositionally biased region" description="Basic and acidic residues" evidence="17">
    <location>
        <begin position="105"/>
        <end position="123"/>
    </location>
</feature>
<dbReference type="VEuPathDB" id="VectorBase:AMEM21_000844"/>
<feature type="domain" description="C2H2-type" evidence="19">
    <location>
        <begin position="391"/>
        <end position="418"/>
    </location>
</feature>
<dbReference type="InterPro" id="IPR036236">
    <property type="entry name" value="Znf_C2H2_sf"/>
</dbReference>
<evidence type="ECO:0000256" key="18">
    <source>
        <dbReference type="SAM" id="Phobius"/>
    </source>
</evidence>
<keyword evidence="21" id="KW-1185">Reference proteome</keyword>
<evidence type="ECO:0000256" key="4">
    <source>
        <dbReference type="ARBA" id="ARBA00008141"/>
    </source>
</evidence>
<dbReference type="GO" id="GO:0001817">
    <property type="term" value="P:regulation of cytokine production"/>
    <property type="evidence" value="ECO:0007669"/>
    <property type="project" value="TreeGrafter"/>
</dbReference>
<dbReference type="FunFam" id="3.30.160.60:FF:000100">
    <property type="entry name" value="Zinc finger 45-like"/>
    <property type="match status" value="1"/>
</dbReference>
<evidence type="ECO:0000256" key="1">
    <source>
        <dbReference type="ARBA" id="ARBA00004123"/>
    </source>
</evidence>
<evidence type="ECO:0000256" key="15">
    <source>
        <dbReference type="ARBA" id="ARBA00023242"/>
    </source>
</evidence>
<dbReference type="STRING" id="30066.A0A182VB07"/>
<evidence type="ECO:0000256" key="14">
    <source>
        <dbReference type="ARBA" id="ARBA00023163"/>
    </source>
</evidence>
<dbReference type="PROSITE" id="PS00028">
    <property type="entry name" value="ZINC_FINGER_C2H2_1"/>
    <property type="match status" value="5"/>
</dbReference>
<evidence type="ECO:0000256" key="5">
    <source>
        <dbReference type="ARBA" id="ARBA00022692"/>
    </source>
</evidence>
<feature type="region of interest" description="Disordered" evidence="17">
    <location>
        <begin position="105"/>
        <end position="138"/>
    </location>
</feature>
<protein>
    <recommendedName>
        <fullName evidence="19">C2H2-type domain-containing protein</fullName>
    </recommendedName>
</protein>
<keyword evidence="14" id="KW-0804">Transcription</keyword>
<evidence type="ECO:0000256" key="10">
    <source>
        <dbReference type="ARBA" id="ARBA00022889"/>
    </source>
</evidence>
<evidence type="ECO:0000256" key="13">
    <source>
        <dbReference type="ARBA" id="ARBA00023136"/>
    </source>
</evidence>
<dbReference type="Proteomes" id="UP000075903">
    <property type="component" value="Unassembled WGS sequence"/>
</dbReference>
<keyword evidence="8 16" id="KW-0863">Zinc-finger</keyword>
<keyword evidence="12" id="KW-0805">Transcription regulation</keyword>
<dbReference type="GO" id="GO:0016020">
    <property type="term" value="C:membrane"/>
    <property type="evidence" value="ECO:0007669"/>
    <property type="project" value="UniProtKB-SubCell"/>
</dbReference>
<evidence type="ECO:0000256" key="7">
    <source>
        <dbReference type="ARBA" id="ARBA00022737"/>
    </source>
</evidence>
<evidence type="ECO:0000256" key="3">
    <source>
        <dbReference type="ARBA" id="ARBA00006991"/>
    </source>
</evidence>